<organism evidence="2 3">
    <name type="scientific">Blepharisma stoltei</name>
    <dbReference type="NCBI Taxonomy" id="1481888"/>
    <lineage>
        <taxon>Eukaryota</taxon>
        <taxon>Sar</taxon>
        <taxon>Alveolata</taxon>
        <taxon>Ciliophora</taxon>
        <taxon>Postciliodesmatophora</taxon>
        <taxon>Heterotrichea</taxon>
        <taxon>Heterotrichida</taxon>
        <taxon>Blepharismidae</taxon>
        <taxon>Blepharisma</taxon>
    </lineage>
</organism>
<feature type="coiled-coil region" evidence="1">
    <location>
        <begin position="398"/>
        <end position="488"/>
    </location>
</feature>
<reference evidence="2" key="1">
    <citation type="submission" date="2021-09" db="EMBL/GenBank/DDBJ databases">
        <authorList>
            <consortium name="AG Swart"/>
            <person name="Singh M."/>
            <person name="Singh A."/>
            <person name="Seah K."/>
            <person name="Emmerich C."/>
        </authorList>
    </citation>
    <scope>NUCLEOTIDE SEQUENCE</scope>
    <source>
        <strain evidence="2">ATCC30299</strain>
    </source>
</reference>
<dbReference type="Proteomes" id="UP001162131">
    <property type="component" value="Unassembled WGS sequence"/>
</dbReference>
<protein>
    <submittedName>
        <fullName evidence="2">Uncharacterized protein</fullName>
    </submittedName>
</protein>
<evidence type="ECO:0000313" key="3">
    <source>
        <dbReference type="Proteomes" id="UP001162131"/>
    </source>
</evidence>
<proteinExistence type="predicted"/>
<gene>
    <name evidence="2" type="ORF">BSTOLATCC_MIC39545</name>
</gene>
<feature type="coiled-coil region" evidence="1">
    <location>
        <begin position="546"/>
        <end position="608"/>
    </location>
</feature>
<evidence type="ECO:0000313" key="2">
    <source>
        <dbReference type="EMBL" id="CAG9325750.1"/>
    </source>
</evidence>
<name>A0AAU9JHL1_9CILI</name>
<feature type="coiled-coil region" evidence="1">
    <location>
        <begin position="870"/>
        <end position="921"/>
    </location>
</feature>
<comment type="caution">
    <text evidence="2">The sequence shown here is derived from an EMBL/GenBank/DDBJ whole genome shotgun (WGS) entry which is preliminary data.</text>
</comment>
<feature type="coiled-coil region" evidence="1">
    <location>
        <begin position="667"/>
        <end position="774"/>
    </location>
</feature>
<evidence type="ECO:0000256" key="1">
    <source>
        <dbReference type="SAM" id="Coils"/>
    </source>
</evidence>
<dbReference type="AlphaFoldDB" id="A0AAU9JHL1"/>
<sequence length="943" mass="110965">MEESWTQLQNLEAHIKEHNIQLESLSPVKQKISSQSSVSSEMRLKNHYMENIPITMQQRVLQLSKDVKDKEREILNLQRDLVSLDSYKEQNNNLQLQVKVLREKIVMFEREINQKNLELNNIEGKIKPRMEDVEKELQEQLDINANLQKTFNQLKKESDEKTHIIQSLRQDYTNLENTYKSTEDEKRIYKQKFNDLDERYKGQVDEFERAASIVQEKEQISLALEEDNERLRCELEKAMDSLQKCQVELSFIPKLRQELHQSEQLIAAASRELEKEKNFKAKLQNDKEEAEEMLKKITKATEGNDPVEYIEELLNKLEKSKNDLVLIQDELNELEERQRYADREASYIVKLLSNYFEKISESLKSGIFLCEEIPMFPKIESDVEASVALLYNVLQKCKVEAQEKVREQSKVNQTLTERLNKYEKNISLLREKQEEVNVQIQEQEILSQELANEKNRLEKELEQRVVELENSENIKYKLTEDLEEAKKIIEKTTQILSFDKRGSKNELDSLAKVAMIRLGKAEDDRNRLYEEVEELKKWQDTAVQDKKAYEQRTKEYLSRMQEMSRQIEGLTEIIDQNEKSMKDVLERYNDAITQLHETEKSYKELESDNRKLVYCIEESKNNEEILIKAISFASQSDEKIEILESLSEGKEKSKATEEMVKNFNEFIEGMQEKISKQSNVIVEMNEKIQELMKTRQEKENELEQQRKHRDALEKQVKEMAEKIENLIKENGILVKYQDEVGKLAKNVKKLKRNEEVLEEEVENYKKVMIDLQRTSIELQDHVKILTAQRSELQEDNQLKLKHIKSLEQIVTRLETSLSHADNARIASETSPNKSSEQLSQEVTQLSDLLKKFIDGYAFLESKLNENSKYCENMVRELTVKTRKIQLLEEEKKKIGELEQIVKDLKLRNEALNSKLEEYELAAGIPKEATHPPLHSTSSWIPLS</sequence>
<keyword evidence="1" id="KW-0175">Coiled coil</keyword>
<accession>A0AAU9JHL1</accession>
<feature type="coiled-coil region" evidence="1">
    <location>
        <begin position="60"/>
        <end position="344"/>
    </location>
</feature>
<dbReference type="EMBL" id="CAJZBQ010000039">
    <property type="protein sequence ID" value="CAG9325750.1"/>
    <property type="molecule type" value="Genomic_DNA"/>
</dbReference>
<keyword evidence="3" id="KW-1185">Reference proteome</keyword>